<keyword evidence="3" id="KW-1185">Reference proteome</keyword>
<dbReference type="Gene3D" id="2.60.40.10">
    <property type="entry name" value="Immunoglobulins"/>
    <property type="match status" value="1"/>
</dbReference>
<protein>
    <submittedName>
        <fullName evidence="2">Uncharacterized protein DUF5103</fullName>
    </submittedName>
</protein>
<dbReference type="InterPro" id="IPR013783">
    <property type="entry name" value="Ig-like_fold"/>
</dbReference>
<organism evidence="2 3">
    <name type="scientific">Sediminibacterium goheungense</name>
    <dbReference type="NCBI Taxonomy" id="1086393"/>
    <lineage>
        <taxon>Bacteria</taxon>
        <taxon>Pseudomonadati</taxon>
        <taxon>Bacteroidota</taxon>
        <taxon>Chitinophagia</taxon>
        <taxon>Chitinophagales</taxon>
        <taxon>Chitinophagaceae</taxon>
        <taxon>Sediminibacterium</taxon>
    </lineage>
</organism>
<evidence type="ECO:0000259" key="1">
    <source>
        <dbReference type="Pfam" id="PF17116"/>
    </source>
</evidence>
<evidence type="ECO:0000313" key="2">
    <source>
        <dbReference type="EMBL" id="TDO27090.1"/>
    </source>
</evidence>
<dbReference type="Pfam" id="PF17116">
    <property type="entry name" value="T9SS_plug_1st"/>
    <property type="match status" value="1"/>
</dbReference>
<comment type="caution">
    <text evidence="2">The sequence shown here is derived from an EMBL/GenBank/DDBJ whole genome shotgun (WGS) entry which is preliminary data.</text>
</comment>
<dbReference type="OrthoDB" id="1522602at2"/>
<dbReference type="Proteomes" id="UP000295741">
    <property type="component" value="Unassembled WGS sequence"/>
</dbReference>
<accession>A0A4R6IWK8</accession>
<dbReference type="RefSeq" id="WP_133474954.1">
    <property type="nucleotide sequence ID" value="NZ_SNWP01000011.1"/>
</dbReference>
<reference evidence="2 3" key="1">
    <citation type="submission" date="2019-03" db="EMBL/GenBank/DDBJ databases">
        <title>Genomic Encyclopedia of Archaeal and Bacterial Type Strains, Phase II (KMG-II): from individual species to whole genera.</title>
        <authorList>
            <person name="Goeker M."/>
        </authorList>
    </citation>
    <scope>NUCLEOTIDE SEQUENCE [LARGE SCALE GENOMIC DNA]</scope>
    <source>
        <strain evidence="2 3">DSM 28323</strain>
    </source>
</reference>
<gene>
    <name evidence="2" type="ORF">BC659_2408</name>
</gene>
<feature type="domain" description="Type 9 secretion system plug protein N-terminal" evidence="1">
    <location>
        <begin position="31"/>
        <end position="155"/>
    </location>
</feature>
<sequence>MNNCFSILAFVLCLNIASAQREPDRIYMDDIKTVKLFQQNDQQSIPLIRLGSSDQLELHFDDLIGYPRNFFYTYQLCNADWTPALLNPFDYIRGFVQNRLSQYRASSIALTRYVHYQTLLPDRSAMPTKSGNYLLKVFLDGDTSKLAFTKRLMIVDDRVNIGARIAQPFNNSLIRTHQKLQVTVATKDLNIMSPQQQTKLVIIQNNRWDDAAVGLQPAFIRNNVLEYNGEQDALFPAGKEYRWADLRSFRFSSDRIDKIDKESQPNRISIKPDLVRIDLRYAFFNDRNGWNEITTTESINPWWQGDYAYVDFILVPPGAKPIAGKDVFITGEFTGNRAGDSALMEFDAGKGIYKKTLFLKQGYYSYNYVTKEKNQKNGKSDPSLTEGNYWETENEYMVLFYFRPLSGRHDELVGITRLNSRNLNSGF</sequence>
<name>A0A4R6IWK8_9BACT</name>
<evidence type="ECO:0000313" key="3">
    <source>
        <dbReference type="Proteomes" id="UP000295741"/>
    </source>
</evidence>
<dbReference type="EMBL" id="SNWP01000011">
    <property type="protein sequence ID" value="TDO27090.1"/>
    <property type="molecule type" value="Genomic_DNA"/>
</dbReference>
<dbReference type="InterPro" id="IPR031345">
    <property type="entry name" value="T9SS_Plug_N"/>
</dbReference>
<dbReference type="AlphaFoldDB" id="A0A4R6IWK8"/>
<proteinExistence type="predicted"/>